<feature type="domain" description="RRM" evidence="4">
    <location>
        <begin position="122"/>
        <end position="199"/>
    </location>
</feature>
<dbReference type="SUPFAM" id="SSF54928">
    <property type="entry name" value="RNA-binding domain, RBD"/>
    <property type="match status" value="2"/>
</dbReference>
<dbReference type="PANTHER" id="PTHR23003">
    <property type="entry name" value="RNA RECOGNITION MOTIF RRM DOMAIN CONTAINING PROTEIN"/>
    <property type="match status" value="1"/>
</dbReference>
<dbReference type="GO" id="GO:0005737">
    <property type="term" value="C:cytoplasm"/>
    <property type="evidence" value="ECO:0007669"/>
    <property type="project" value="TreeGrafter"/>
</dbReference>
<dbReference type="Gene3D" id="3.30.70.330">
    <property type="match status" value="3"/>
</dbReference>
<organism evidence="5 6">
    <name type="scientific">Lichtheimia ornata</name>
    <dbReference type="NCBI Taxonomy" id="688661"/>
    <lineage>
        <taxon>Eukaryota</taxon>
        <taxon>Fungi</taxon>
        <taxon>Fungi incertae sedis</taxon>
        <taxon>Mucoromycota</taxon>
        <taxon>Mucoromycotina</taxon>
        <taxon>Mucoromycetes</taxon>
        <taxon>Mucorales</taxon>
        <taxon>Lichtheimiaceae</taxon>
        <taxon>Lichtheimia</taxon>
    </lineage>
</organism>
<evidence type="ECO:0000313" key="5">
    <source>
        <dbReference type="EMBL" id="KAJ8657836.1"/>
    </source>
</evidence>
<dbReference type="GO" id="GO:0005634">
    <property type="term" value="C:nucleus"/>
    <property type="evidence" value="ECO:0007669"/>
    <property type="project" value="TreeGrafter"/>
</dbReference>
<dbReference type="InterPro" id="IPR050374">
    <property type="entry name" value="RRT5_SRSF_SR"/>
</dbReference>
<reference evidence="5 6" key="1">
    <citation type="submission" date="2023-03" db="EMBL/GenBank/DDBJ databases">
        <title>Genome sequence of Lichtheimia ornata CBS 291.66.</title>
        <authorList>
            <person name="Mohabir J.T."/>
            <person name="Shea T.P."/>
            <person name="Kurbessoian T."/>
            <person name="Berby B."/>
            <person name="Fontaine J."/>
            <person name="Livny J."/>
            <person name="Gnirke A."/>
            <person name="Stajich J.E."/>
            <person name="Cuomo C.A."/>
        </authorList>
    </citation>
    <scope>NUCLEOTIDE SEQUENCE [LARGE SCALE GENOMIC DNA]</scope>
    <source>
        <strain evidence="5">CBS 291.66</strain>
    </source>
</reference>
<evidence type="ECO:0000256" key="2">
    <source>
        <dbReference type="PROSITE-ProRule" id="PRU00176"/>
    </source>
</evidence>
<dbReference type="RefSeq" id="XP_058342749.1">
    <property type="nucleotide sequence ID" value="XM_058486392.1"/>
</dbReference>
<comment type="caution">
    <text evidence="5">The sequence shown here is derived from an EMBL/GenBank/DDBJ whole genome shotgun (WGS) entry which is preliminary data.</text>
</comment>
<keyword evidence="1 2" id="KW-0694">RNA-binding</keyword>
<proteinExistence type="predicted"/>
<evidence type="ECO:0000259" key="4">
    <source>
        <dbReference type="PROSITE" id="PS50102"/>
    </source>
</evidence>
<dbReference type="InterPro" id="IPR012677">
    <property type="entry name" value="Nucleotide-bd_a/b_plait_sf"/>
</dbReference>
<evidence type="ECO:0000313" key="6">
    <source>
        <dbReference type="Proteomes" id="UP001234581"/>
    </source>
</evidence>
<dbReference type="PROSITE" id="PS50102">
    <property type="entry name" value="RRM"/>
    <property type="match status" value="3"/>
</dbReference>
<keyword evidence="6" id="KW-1185">Reference proteome</keyword>
<dbReference type="Proteomes" id="UP001234581">
    <property type="component" value="Unassembled WGS sequence"/>
</dbReference>
<name>A0AAD7V572_9FUNG</name>
<feature type="region of interest" description="Disordered" evidence="3">
    <location>
        <begin position="292"/>
        <end position="325"/>
    </location>
</feature>
<feature type="compositionally biased region" description="Basic residues" evidence="3">
    <location>
        <begin position="45"/>
        <end position="60"/>
    </location>
</feature>
<dbReference type="InterPro" id="IPR035979">
    <property type="entry name" value="RBD_domain_sf"/>
</dbReference>
<sequence>MSDDPSFPPSYRDYSDRDTRESYSRNASRSPHNRSYSRDASLSPHSRRPHLKSSSRHHYHHDSDDDYYRHRRHRSSSPRHGRRSSSRHHRSRSPPPAPSVPGSGSGSGSHASSSARRSSKGCRVYMGNLSYDCQWEDLKDFAQEVGTVVNANVLMTPSGKSKGCGVVEYSRPEYAERAIRNLNRTEFMGRPVFVREDREFEPKIPKDPRDAPEDQRIFVGNLSFSTSWQDLKDLFRKGGRVTHTDVDVDEETHRPKGSGLVIYDDPRDAAGAIEIFNGYEYRGRKLQVCLERDAPPPPPPQAATTKGQTEYRGMTSSTSYEGHGAPPPPAHFLSAPMGFVGGPAASTPSHGPNQIFVNNLPYSTTWQDLIDLFRHVGPVLRAEILLANGYPKGSGLVRFEEFTTCERAIGKFNGYLYGGRHLDVRLDKFSMPA</sequence>
<dbReference type="GO" id="GO:0003729">
    <property type="term" value="F:mRNA binding"/>
    <property type="evidence" value="ECO:0007669"/>
    <property type="project" value="TreeGrafter"/>
</dbReference>
<dbReference type="GO" id="GO:1990904">
    <property type="term" value="C:ribonucleoprotein complex"/>
    <property type="evidence" value="ECO:0007669"/>
    <property type="project" value="TreeGrafter"/>
</dbReference>
<gene>
    <name evidence="5" type="ORF">O0I10_006363</name>
</gene>
<dbReference type="EMBL" id="JARTCD010000028">
    <property type="protein sequence ID" value="KAJ8657836.1"/>
    <property type="molecule type" value="Genomic_DNA"/>
</dbReference>
<accession>A0AAD7V572</accession>
<evidence type="ECO:0000256" key="3">
    <source>
        <dbReference type="SAM" id="MobiDB-lite"/>
    </source>
</evidence>
<dbReference type="PANTHER" id="PTHR23003:SF3">
    <property type="entry name" value="FI21236P1-RELATED"/>
    <property type="match status" value="1"/>
</dbReference>
<feature type="compositionally biased region" description="Basic residues" evidence="3">
    <location>
        <begin position="69"/>
        <end position="92"/>
    </location>
</feature>
<feature type="compositionally biased region" description="Polar residues" evidence="3">
    <location>
        <begin position="24"/>
        <end position="44"/>
    </location>
</feature>
<feature type="compositionally biased region" description="Polar residues" evidence="3">
    <location>
        <begin position="302"/>
        <end position="320"/>
    </location>
</feature>
<dbReference type="AlphaFoldDB" id="A0AAD7V572"/>
<feature type="domain" description="RRM" evidence="4">
    <location>
        <begin position="215"/>
        <end position="293"/>
    </location>
</feature>
<dbReference type="SMART" id="SM00360">
    <property type="entry name" value="RRM"/>
    <property type="match status" value="3"/>
</dbReference>
<feature type="region of interest" description="Disordered" evidence="3">
    <location>
        <begin position="1"/>
        <end position="119"/>
    </location>
</feature>
<dbReference type="GeneID" id="83213774"/>
<dbReference type="Pfam" id="PF00076">
    <property type="entry name" value="RRM_1"/>
    <property type="match status" value="3"/>
</dbReference>
<feature type="domain" description="RRM" evidence="4">
    <location>
        <begin position="353"/>
        <end position="429"/>
    </location>
</feature>
<evidence type="ECO:0000256" key="1">
    <source>
        <dbReference type="ARBA" id="ARBA00022884"/>
    </source>
</evidence>
<protein>
    <recommendedName>
        <fullName evidence="4">RRM domain-containing protein</fullName>
    </recommendedName>
</protein>
<dbReference type="InterPro" id="IPR000504">
    <property type="entry name" value="RRM_dom"/>
</dbReference>
<feature type="compositionally biased region" description="Basic and acidic residues" evidence="3">
    <location>
        <begin position="13"/>
        <end position="23"/>
    </location>
</feature>